<evidence type="ECO:0000313" key="11">
    <source>
        <dbReference type="Proteomes" id="UP000070163"/>
    </source>
</evidence>
<dbReference type="SUPFAM" id="SSF75217">
    <property type="entry name" value="alpha/beta knot"/>
    <property type="match status" value="1"/>
</dbReference>
<evidence type="ECO:0000256" key="8">
    <source>
        <dbReference type="ARBA" id="ARBA00022884"/>
    </source>
</evidence>
<organism evidence="10 11">
    <name type="scientific">candidate division MSBL1 archaeon SCGC-AAA259A05</name>
    <dbReference type="NCBI Taxonomy" id="1698259"/>
    <lineage>
        <taxon>Archaea</taxon>
        <taxon>Methanobacteriati</taxon>
        <taxon>Methanobacteriota</taxon>
        <taxon>candidate division MSBL1</taxon>
    </lineage>
</organism>
<evidence type="ECO:0000256" key="9">
    <source>
        <dbReference type="HAMAP-Rule" id="MF_00554"/>
    </source>
</evidence>
<keyword evidence="8 9" id="KW-0694">RNA-binding</keyword>
<feature type="binding site" evidence="9">
    <location>
        <begin position="199"/>
        <end position="204"/>
    </location>
    <ligand>
        <name>S-adenosyl-L-methionine</name>
        <dbReference type="ChEBI" id="CHEBI:59789"/>
    </ligand>
</feature>
<dbReference type="InterPro" id="IPR005304">
    <property type="entry name" value="Rbsml_bgen_MeTrfase_EMG1/NEP1"/>
</dbReference>
<feature type="binding site" evidence="9">
    <location>
        <position position="183"/>
    </location>
    <ligand>
        <name>S-adenosyl-L-methionine</name>
        <dbReference type="ChEBI" id="CHEBI:59789"/>
    </ligand>
</feature>
<dbReference type="InterPro" id="IPR029028">
    <property type="entry name" value="Alpha/beta_knot_MTases"/>
</dbReference>
<keyword evidence="11" id="KW-1185">Reference proteome</keyword>
<comment type="catalytic activity">
    <reaction evidence="9">
        <text>a pseudouridine in rRNA + S-adenosyl-L-methionine = an N(1)-methylpseudouridine in rRNA + S-adenosyl-L-homocysteine + H(+)</text>
        <dbReference type="Rhea" id="RHEA:46696"/>
        <dbReference type="Rhea" id="RHEA-COMP:11634"/>
        <dbReference type="Rhea" id="RHEA-COMP:13933"/>
        <dbReference type="ChEBI" id="CHEBI:15378"/>
        <dbReference type="ChEBI" id="CHEBI:57856"/>
        <dbReference type="ChEBI" id="CHEBI:59789"/>
        <dbReference type="ChEBI" id="CHEBI:65314"/>
        <dbReference type="ChEBI" id="CHEBI:74890"/>
    </reaction>
</comment>
<accession>A0A133U414</accession>
<feature type="site" description="Interaction with substrate rRNA" evidence="9">
    <location>
        <position position="60"/>
    </location>
</feature>
<keyword evidence="3 9" id="KW-0698">rRNA processing</keyword>
<comment type="subunit">
    <text evidence="9">Homodimer.</text>
</comment>
<evidence type="ECO:0000256" key="6">
    <source>
        <dbReference type="ARBA" id="ARBA00022691"/>
    </source>
</evidence>
<dbReference type="Pfam" id="PF03587">
    <property type="entry name" value="EMG1"/>
    <property type="match status" value="1"/>
</dbReference>
<feature type="site" description="Interaction with substrate rRNA" evidence="9">
    <location>
        <position position="108"/>
    </location>
</feature>
<dbReference type="HAMAP" id="MF_00554">
    <property type="entry name" value="NEP1"/>
    <property type="match status" value="1"/>
</dbReference>
<dbReference type="EC" id="2.1.1.-" evidence="9"/>
<comment type="similarity">
    <text evidence="1 9">Belongs to the class IV-like SAM-binding methyltransferase superfamily. RNA methyltransferase NEP1 family.</text>
</comment>
<feature type="binding site" evidence="9">
    <location>
        <position position="178"/>
    </location>
    <ligand>
        <name>S-adenosyl-L-methionine</name>
        <dbReference type="ChEBI" id="CHEBI:59789"/>
    </ligand>
</feature>
<name>A0A133U414_9EURY</name>
<keyword evidence="7 9" id="KW-0699">rRNA-binding</keyword>
<evidence type="ECO:0000256" key="2">
    <source>
        <dbReference type="ARBA" id="ARBA00022517"/>
    </source>
</evidence>
<dbReference type="GO" id="GO:0019843">
    <property type="term" value="F:rRNA binding"/>
    <property type="evidence" value="ECO:0007669"/>
    <property type="project" value="UniProtKB-UniRule"/>
</dbReference>
<dbReference type="CDD" id="cd18088">
    <property type="entry name" value="Nep1-like"/>
    <property type="match status" value="1"/>
</dbReference>
<feature type="site" description="Stabilizes Arg-xx" evidence="9">
    <location>
        <position position="62"/>
    </location>
</feature>
<protein>
    <recommendedName>
        <fullName evidence="9">Ribosomal RNA small subunit methyltransferase Nep1</fullName>
        <ecNumber evidence="9">2.1.1.-</ecNumber>
    </recommendedName>
    <alternativeName>
        <fullName evidence="9">16S rRNA (pseudouridine-N1-)-methyltransferase Nep1</fullName>
    </alternativeName>
</protein>
<dbReference type="PANTHER" id="PTHR12636:SF5">
    <property type="entry name" value="RIBOSOMAL RNA SMALL SUBUNIT METHYLTRANSFERASE NEP1"/>
    <property type="match status" value="1"/>
</dbReference>
<evidence type="ECO:0000313" key="10">
    <source>
        <dbReference type="EMBL" id="KXA88927.1"/>
    </source>
</evidence>
<dbReference type="EMBL" id="LHXJ01000111">
    <property type="protein sequence ID" value="KXA88927.1"/>
    <property type="molecule type" value="Genomic_DNA"/>
</dbReference>
<comment type="function">
    <text evidence="9">Methyltransferase involved in ribosomal biogenesis. Specifically catalyzes the N1-methylation of the pseudouridine corresponding to position 914 in M.jannaschii 16S rRNA.</text>
</comment>
<dbReference type="GO" id="GO:0070037">
    <property type="term" value="F:rRNA (pseudouridine) methyltransferase activity"/>
    <property type="evidence" value="ECO:0007669"/>
    <property type="project" value="UniProtKB-UniRule"/>
</dbReference>
<dbReference type="InterPro" id="IPR023503">
    <property type="entry name" value="Ribosome_NEP1_arc"/>
</dbReference>
<comment type="caution">
    <text evidence="10">The sequence shown here is derived from an EMBL/GenBank/DDBJ whole genome shotgun (WGS) entry which is preliminary data.</text>
</comment>
<dbReference type="Gene3D" id="3.40.1280.10">
    <property type="match status" value="1"/>
</dbReference>
<keyword evidence="4 9" id="KW-0489">Methyltransferase</keyword>
<dbReference type="Proteomes" id="UP000070163">
    <property type="component" value="Unassembled WGS sequence"/>
</dbReference>
<dbReference type="PATRIC" id="fig|1698259.3.peg.187"/>
<dbReference type="GO" id="GO:0070475">
    <property type="term" value="P:rRNA base methylation"/>
    <property type="evidence" value="ECO:0007669"/>
    <property type="project" value="InterPro"/>
</dbReference>
<dbReference type="AlphaFoldDB" id="A0A133U414"/>
<dbReference type="PANTHER" id="PTHR12636">
    <property type="entry name" value="NEP1/MRA1"/>
    <property type="match status" value="1"/>
</dbReference>
<keyword evidence="6 9" id="KW-0949">S-adenosyl-L-methionine</keyword>
<reference evidence="10 11" key="1">
    <citation type="journal article" date="2016" name="Sci. Rep.">
        <title>Metabolic traits of an uncultured archaeal lineage -MSBL1- from brine pools of the Red Sea.</title>
        <authorList>
            <person name="Mwirichia R."/>
            <person name="Alam I."/>
            <person name="Rashid M."/>
            <person name="Vinu M."/>
            <person name="Ba-Alawi W."/>
            <person name="Anthony Kamau A."/>
            <person name="Kamanda Ngugi D."/>
            <person name="Goker M."/>
            <person name="Klenk H.P."/>
            <person name="Bajic V."/>
            <person name="Stingl U."/>
        </authorList>
    </citation>
    <scope>NUCLEOTIDE SEQUENCE [LARGE SCALE GENOMIC DNA]</scope>
    <source>
        <strain evidence="10">SCGC-AAA259A05</strain>
    </source>
</reference>
<feature type="site" description="Interaction with substrate rRNA" evidence="9">
    <location>
        <position position="104"/>
    </location>
</feature>
<gene>
    <name evidence="9" type="primary">nep1</name>
    <name evidence="10" type="ORF">AKJ57_06115</name>
</gene>
<evidence type="ECO:0000256" key="7">
    <source>
        <dbReference type="ARBA" id="ARBA00022730"/>
    </source>
</evidence>
<evidence type="ECO:0000256" key="3">
    <source>
        <dbReference type="ARBA" id="ARBA00022552"/>
    </source>
</evidence>
<evidence type="ECO:0000256" key="1">
    <source>
        <dbReference type="ARBA" id="ARBA00008115"/>
    </source>
</evidence>
<keyword evidence="5 9" id="KW-0808">Transferase</keyword>
<proteinExistence type="inferred from homology"/>
<feature type="site" description="Interaction with substrate rRNA" evidence="9">
    <location>
        <position position="101"/>
    </location>
</feature>
<evidence type="ECO:0000256" key="5">
    <source>
        <dbReference type="ARBA" id="ARBA00022679"/>
    </source>
</evidence>
<keyword evidence="2 9" id="KW-0690">Ribosome biogenesis</keyword>
<sequence>MLHLILADSELETVPSEISSDKSLRRKARRRGKRPTELILDSNYFHKPMRKLEDSERRGRPDIVHVCMLTALDSPLNHEGLLKFNVHTRQDKVIKVNPETRIPRSYNRFVGLMEQLFLTGEVPPESPLLKMKDATLAEKVKETGPERVVTLREDGKRISRKKLFRGISKKDDFCAIVGGFPHGEFLSEVDSLSDEKIKIYPKALEAVTVVTHIIQFYEAEYLKNLLFHG</sequence>
<dbReference type="InterPro" id="IPR029026">
    <property type="entry name" value="tRNA_m1G_MTases_N"/>
</dbReference>
<evidence type="ECO:0000256" key="4">
    <source>
        <dbReference type="ARBA" id="ARBA00022603"/>
    </source>
</evidence>